<gene>
    <name evidence="1" type="ORF">EV385_3025</name>
</gene>
<keyword evidence="2" id="KW-1185">Reference proteome</keyword>
<evidence type="ECO:0000313" key="2">
    <source>
        <dbReference type="Proteomes" id="UP000292564"/>
    </source>
</evidence>
<proteinExistence type="predicted"/>
<dbReference type="AlphaFoldDB" id="A0A4V2G751"/>
<dbReference type="Proteomes" id="UP000292564">
    <property type="component" value="Unassembled WGS sequence"/>
</dbReference>
<reference evidence="1 2" key="1">
    <citation type="submission" date="2019-02" db="EMBL/GenBank/DDBJ databases">
        <title>Sequencing the genomes of 1000 actinobacteria strains.</title>
        <authorList>
            <person name="Klenk H.-P."/>
        </authorList>
    </citation>
    <scope>NUCLEOTIDE SEQUENCE [LARGE SCALE GENOMIC DNA]</scope>
    <source>
        <strain evidence="1 2">DSM 45162</strain>
    </source>
</reference>
<protein>
    <submittedName>
        <fullName evidence="1">Uncharacterized protein</fullName>
    </submittedName>
</protein>
<dbReference type="OrthoDB" id="3359378at2"/>
<dbReference type="EMBL" id="SHKY01000001">
    <property type="protein sequence ID" value="RZU51216.1"/>
    <property type="molecule type" value="Genomic_DNA"/>
</dbReference>
<organism evidence="1 2">
    <name type="scientific">Krasilnikovia cinnamomea</name>
    <dbReference type="NCBI Taxonomy" id="349313"/>
    <lineage>
        <taxon>Bacteria</taxon>
        <taxon>Bacillati</taxon>
        <taxon>Actinomycetota</taxon>
        <taxon>Actinomycetes</taxon>
        <taxon>Micromonosporales</taxon>
        <taxon>Micromonosporaceae</taxon>
        <taxon>Krasilnikovia</taxon>
    </lineage>
</organism>
<comment type="caution">
    <text evidence="1">The sequence shown here is derived from an EMBL/GenBank/DDBJ whole genome shotgun (WGS) entry which is preliminary data.</text>
</comment>
<accession>A0A4V2G751</accession>
<dbReference type="RefSeq" id="WP_130510025.1">
    <property type="nucleotide sequence ID" value="NZ_SHKY01000001.1"/>
</dbReference>
<sequence length="299" mass="32695">MVSYVFRSAPEPPASRQWLAHRFPHRTKLVTDLRQRIQRAPNPITASPPDPRHFGLAVERTLALDLCVTPPYPDLFARLPADARRILLTTAGYRPHPVEADQPWIRTCGGVLAGRLFTVGSLLTDLDHVLRQLQVASPDDAHRKLRAPLRHRETLAILAGATRAARPAFKEFWTSYLAGFRDALNSYGPVVAAPVLLDGLRVADLIAGTTVVELKTGHLDDTKQFHDLVDQVLTYALLAPPSGHPVTAVVIYLARYHVMARYPVDVLAADLAGAPVDLAEAGEHLGTLIRAEQAPVATA</sequence>
<name>A0A4V2G751_9ACTN</name>
<evidence type="ECO:0000313" key="1">
    <source>
        <dbReference type="EMBL" id="RZU51216.1"/>
    </source>
</evidence>